<dbReference type="GO" id="GO:0016787">
    <property type="term" value="F:hydrolase activity"/>
    <property type="evidence" value="ECO:0007669"/>
    <property type="project" value="UniProtKB-KW"/>
</dbReference>
<dbReference type="EMBL" id="JANIGO010000004">
    <property type="protein sequence ID" value="MCQ8897264.1"/>
    <property type="molecule type" value="Genomic_DNA"/>
</dbReference>
<evidence type="ECO:0000259" key="2">
    <source>
        <dbReference type="Pfam" id="PF00561"/>
    </source>
</evidence>
<keyword evidence="3" id="KW-0378">Hydrolase</keyword>
<feature type="domain" description="AB hydrolase-1" evidence="2">
    <location>
        <begin position="88"/>
        <end position="321"/>
    </location>
</feature>
<dbReference type="Pfam" id="PF00561">
    <property type="entry name" value="Abhydrolase_1"/>
    <property type="match status" value="1"/>
</dbReference>
<dbReference type="RefSeq" id="WP_256765062.1">
    <property type="nucleotide sequence ID" value="NZ_JANIGO010000004.1"/>
</dbReference>
<name>A0ABT1WKS1_9BURK</name>
<keyword evidence="1" id="KW-0472">Membrane</keyword>
<reference evidence="3 4" key="1">
    <citation type="submission" date="2022-07" db="EMBL/GenBank/DDBJ databases">
        <authorList>
            <person name="Xamxidin M."/>
            <person name="Wu M."/>
        </authorList>
    </citation>
    <scope>NUCLEOTIDE SEQUENCE [LARGE SCALE GENOMIC DNA]</scope>
    <source>
        <strain evidence="3 4">NBRC 111650</strain>
    </source>
</reference>
<keyword evidence="4" id="KW-1185">Reference proteome</keyword>
<protein>
    <submittedName>
        <fullName evidence="3">Alpha/beta hydrolase</fullName>
    </submittedName>
</protein>
<organism evidence="3 4">
    <name type="scientific">Limnobacter humi</name>
    <dbReference type="NCBI Taxonomy" id="1778671"/>
    <lineage>
        <taxon>Bacteria</taxon>
        <taxon>Pseudomonadati</taxon>
        <taxon>Pseudomonadota</taxon>
        <taxon>Betaproteobacteria</taxon>
        <taxon>Burkholderiales</taxon>
        <taxon>Burkholderiaceae</taxon>
        <taxon>Limnobacter</taxon>
    </lineage>
</organism>
<dbReference type="Gene3D" id="3.40.50.1820">
    <property type="entry name" value="alpha/beta hydrolase"/>
    <property type="match status" value="1"/>
</dbReference>
<evidence type="ECO:0000313" key="4">
    <source>
        <dbReference type="Proteomes" id="UP001204142"/>
    </source>
</evidence>
<comment type="caution">
    <text evidence="3">The sequence shown here is derived from an EMBL/GenBank/DDBJ whole genome shotgun (WGS) entry which is preliminary data.</text>
</comment>
<keyword evidence="1" id="KW-1133">Transmembrane helix</keyword>
<dbReference type="PANTHER" id="PTHR43798">
    <property type="entry name" value="MONOACYLGLYCEROL LIPASE"/>
    <property type="match status" value="1"/>
</dbReference>
<evidence type="ECO:0000256" key="1">
    <source>
        <dbReference type="SAM" id="Phobius"/>
    </source>
</evidence>
<dbReference type="SUPFAM" id="SSF53474">
    <property type="entry name" value="alpha/beta-Hydrolases"/>
    <property type="match status" value="1"/>
</dbReference>
<accession>A0ABT1WKS1</accession>
<proteinExistence type="predicted"/>
<dbReference type="InterPro" id="IPR029058">
    <property type="entry name" value="AB_hydrolase_fold"/>
</dbReference>
<feature type="transmembrane region" description="Helical" evidence="1">
    <location>
        <begin position="20"/>
        <end position="42"/>
    </location>
</feature>
<keyword evidence="1" id="KW-0812">Transmembrane</keyword>
<evidence type="ECO:0000313" key="3">
    <source>
        <dbReference type="EMBL" id="MCQ8897264.1"/>
    </source>
</evidence>
<dbReference type="PRINTS" id="PR00412">
    <property type="entry name" value="EPOXHYDRLASE"/>
</dbReference>
<dbReference type="InterPro" id="IPR000639">
    <property type="entry name" value="Epox_hydrolase-like"/>
</dbReference>
<gene>
    <name evidence="3" type="ORF">NQT62_12545</name>
</gene>
<sequence length="336" mass="36342">MKKYTDKALHNLPGRPHATLGLWLGRLALGVAMVTGVAACSLKQPEGEIQGLAGLAIAAERAWCGLERREVDIDGFKVPYLTGGRGEPLVLIHGFGGSKDNFNRFAKELKNHFTVYAIDVPGFGGSTRVPDADYRINTQADRVHAILQKIGLNKVHIGGNSMGGWISGAYAARYPDAVRSILFLAPAGLQASRKSEVLKTYDTTGKIVLTAGNRAEFDNIVDTVMYKRPAFAPGFVVNAMAERAIRDQALNQRIYKDFKALPSDLASTLKASSYKGPAMIVWGQNDRVLHVDGAAELAEGLPQAKVILMDQTGHVPMMEKPNEVAAAYLAWEAGLK</sequence>
<dbReference type="PRINTS" id="PR00111">
    <property type="entry name" value="ABHYDROLASE"/>
</dbReference>
<dbReference type="PANTHER" id="PTHR43798:SF33">
    <property type="entry name" value="HYDROLASE, PUTATIVE (AFU_ORTHOLOGUE AFUA_2G14860)-RELATED"/>
    <property type="match status" value="1"/>
</dbReference>
<dbReference type="Proteomes" id="UP001204142">
    <property type="component" value="Unassembled WGS sequence"/>
</dbReference>
<dbReference type="InterPro" id="IPR000073">
    <property type="entry name" value="AB_hydrolase_1"/>
</dbReference>
<dbReference type="InterPro" id="IPR050266">
    <property type="entry name" value="AB_hydrolase_sf"/>
</dbReference>